<dbReference type="Gene3D" id="1.20.1500.10">
    <property type="entry name" value="YheA/YmcA-like"/>
    <property type="match status" value="1"/>
</dbReference>
<dbReference type="SUPFAM" id="SSF158622">
    <property type="entry name" value="YheA/YmcA-like"/>
    <property type="match status" value="1"/>
</dbReference>
<dbReference type="InterPro" id="IPR023378">
    <property type="entry name" value="YheA/YmcA-like_dom_sf"/>
</dbReference>
<dbReference type="InterPro" id="IPR010368">
    <property type="entry name" value="Com_YlbF"/>
</dbReference>
<protein>
    <submittedName>
        <fullName evidence="1">YlbF family regulator</fullName>
    </submittedName>
</protein>
<gene>
    <name evidence="1" type="ORF">IAA84_06490</name>
</gene>
<organism evidence="1 2">
    <name type="scientific">Candidatus Alectryocaccomicrobium excrementavium</name>
    <dbReference type="NCBI Taxonomy" id="2840668"/>
    <lineage>
        <taxon>Bacteria</taxon>
        <taxon>Bacillati</taxon>
        <taxon>Bacillota</taxon>
        <taxon>Clostridia</taxon>
        <taxon>Candidatus Alectryocaccomicrobium</taxon>
    </lineage>
</organism>
<dbReference type="Pfam" id="PF06133">
    <property type="entry name" value="Com_YlbF"/>
    <property type="match status" value="1"/>
</dbReference>
<comment type="caution">
    <text evidence="1">The sequence shown here is derived from an EMBL/GenBank/DDBJ whole genome shotgun (WGS) entry which is preliminary data.</text>
</comment>
<evidence type="ECO:0000313" key="1">
    <source>
        <dbReference type="EMBL" id="HIS92652.1"/>
    </source>
</evidence>
<proteinExistence type="predicted"/>
<evidence type="ECO:0000313" key="2">
    <source>
        <dbReference type="Proteomes" id="UP000824140"/>
    </source>
</evidence>
<reference evidence="1" key="2">
    <citation type="journal article" date="2021" name="PeerJ">
        <title>Extensive microbial diversity within the chicken gut microbiome revealed by metagenomics and culture.</title>
        <authorList>
            <person name="Gilroy R."/>
            <person name="Ravi A."/>
            <person name="Getino M."/>
            <person name="Pursley I."/>
            <person name="Horton D.L."/>
            <person name="Alikhan N.F."/>
            <person name="Baker D."/>
            <person name="Gharbi K."/>
            <person name="Hall N."/>
            <person name="Watson M."/>
            <person name="Adriaenssens E.M."/>
            <person name="Foster-Nyarko E."/>
            <person name="Jarju S."/>
            <person name="Secka A."/>
            <person name="Antonio M."/>
            <person name="Oren A."/>
            <person name="Chaudhuri R.R."/>
            <person name="La Ragione R."/>
            <person name="Hildebrand F."/>
            <person name="Pallen M.J."/>
        </authorList>
    </citation>
    <scope>NUCLEOTIDE SEQUENCE</scope>
    <source>
        <strain evidence="1">13766</strain>
    </source>
</reference>
<name>A0A9D1K6G3_9FIRM</name>
<reference evidence="1" key="1">
    <citation type="submission" date="2020-10" db="EMBL/GenBank/DDBJ databases">
        <authorList>
            <person name="Gilroy R."/>
        </authorList>
    </citation>
    <scope>NUCLEOTIDE SEQUENCE</scope>
    <source>
        <strain evidence="1">13766</strain>
    </source>
</reference>
<sequence length="130" mass="14400">MDKVFEKTRELAMAIMESEAYRAMHEAEQTAMRNPMASSLMGDYLEAKGEVEAILQENDPDPAKLKALSEKMESCQEQLNMLDEVVALSQAREAFSQLISQVNQLLRFIITGQMEDASCSGSCDSCAGCH</sequence>
<dbReference type="AlphaFoldDB" id="A0A9D1K6G3"/>
<dbReference type="EMBL" id="DVJN01000127">
    <property type="protein sequence ID" value="HIS92652.1"/>
    <property type="molecule type" value="Genomic_DNA"/>
</dbReference>
<dbReference type="Proteomes" id="UP000824140">
    <property type="component" value="Unassembled WGS sequence"/>
</dbReference>
<accession>A0A9D1K6G3</accession>